<accession>A0A4Q7NWS4</accession>
<dbReference type="SMART" id="SM00091">
    <property type="entry name" value="PAS"/>
    <property type="match status" value="1"/>
</dbReference>
<comment type="caution">
    <text evidence="4">The sequence shown here is derived from an EMBL/GenBank/DDBJ whole genome shotgun (WGS) entry which is preliminary data.</text>
</comment>
<dbReference type="Proteomes" id="UP000293638">
    <property type="component" value="Unassembled WGS sequence"/>
</dbReference>
<dbReference type="NCBIfam" id="TIGR00229">
    <property type="entry name" value="sensory_box"/>
    <property type="match status" value="1"/>
</dbReference>
<dbReference type="PROSITE" id="PS50113">
    <property type="entry name" value="PAC"/>
    <property type="match status" value="1"/>
</dbReference>
<dbReference type="NCBIfam" id="TIGR00254">
    <property type="entry name" value="GGDEF"/>
    <property type="match status" value="1"/>
</dbReference>
<evidence type="ECO:0000313" key="4">
    <source>
        <dbReference type="EMBL" id="RZS91647.1"/>
    </source>
</evidence>
<dbReference type="InterPro" id="IPR000014">
    <property type="entry name" value="PAS"/>
</dbReference>
<dbReference type="Gene3D" id="3.30.70.270">
    <property type="match status" value="1"/>
</dbReference>
<dbReference type="EMBL" id="SGXD01000001">
    <property type="protein sequence ID" value="RZS91647.1"/>
    <property type="molecule type" value="Genomic_DNA"/>
</dbReference>
<dbReference type="SMART" id="SM00267">
    <property type="entry name" value="GGDEF"/>
    <property type="match status" value="1"/>
</dbReference>
<dbReference type="SUPFAM" id="SSF55785">
    <property type="entry name" value="PYP-like sensor domain (PAS domain)"/>
    <property type="match status" value="1"/>
</dbReference>
<dbReference type="CDD" id="cd01949">
    <property type="entry name" value="GGDEF"/>
    <property type="match status" value="1"/>
</dbReference>
<evidence type="ECO:0000313" key="5">
    <source>
        <dbReference type="Proteomes" id="UP000293638"/>
    </source>
</evidence>
<dbReference type="Pfam" id="PF00990">
    <property type="entry name" value="GGDEF"/>
    <property type="match status" value="1"/>
</dbReference>
<feature type="domain" description="PAS" evidence="1">
    <location>
        <begin position="129"/>
        <end position="202"/>
    </location>
</feature>
<dbReference type="InterPro" id="IPR001610">
    <property type="entry name" value="PAC"/>
</dbReference>
<dbReference type="InterPro" id="IPR029787">
    <property type="entry name" value="Nucleotide_cyclase"/>
</dbReference>
<dbReference type="SMART" id="SM00086">
    <property type="entry name" value="PAC"/>
    <property type="match status" value="1"/>
</dbReference>
<dbReference type="PROSITE" id="PS50887">
    <property type="entry name" value="GGDEF"/>
    <property type="match status" value="1"/>
</dbReference>
<dbReference type="InterPro" id="IPR043128">
    <property type="entry name" value="Rev_trsase/Diguanyl_cyclase"/>
</dbReference>
<dbReference type="InterPro" id="IPR000700">
    <property type="entry name" value="PAS-assoc_C"/>
</dbReference>
<dbReference type="InterPro" id="IPR052163">
    <property type="entry name" value="DGC-Regulatory_Protein"/>
</dbReference>
<dbReference type="PANTHER" id="PTHR46663:SF3">
    <property type="entry name" value="SLL0267 PROTEIN"/>
    <property type="match status" value="1"/>
</dbReference>
<gene>
    <name evidence="4" type="ORF">EV189_0894</name>
</gene>
<dbReference type="InterPro" id="IPR035965">
    <property type="entry name" value="PAS-like_dom_sf"/>
</dbReference>
<evidence type="ECO:0000259" key="1">
    <source>
        <dbReference type="PROSITE" id="PS50112"/>
    </source>
</evidence>
<dbReference type="AlphaFoldDB" id="A0A4Q7NWS4"/>
<sequence>MVTGELERHGHEVVALAGGTASGATALVELLVRQDVHGLVLGVPAGGPLPLLRLLGDPALAAWREAQAVPLVIVLTDEPDGTGDLALLEAGATHVWHVRSTGGAAGAMLMDVALQYAAAALAGEGLEREVSLLRRMLDTARAAFCISDPGLPDDPVVYVNGEFERLTGYRREEVLGRNCRFLQGPGTDRAVVRALGEALREGQPVEVEVLNYRADGRPFWNHLAIDPVHGSDGRVSRFVGVQTDVTQRLAELSTAEAAALEDELTRLPNRRALLEELRQAEARALRHEEPVAVLFIDLDGFKEVNDSHGHAAGDEVLRDVALRLRSSVRSGEFLARVGGDEFVVVLDRADDDAAVAAGRRLLDALEAGGPAGAHPDAAAPRASIGAASGAPPRVTLPELVARADAALYRAKAAGGGVATALPGA</sequence>
<dbReference type="FunFam" id="3.30.70.270:FF:000001">
    <property type="entry name" value="Diguanylate cyclase domain protein"/>
    <property type="match status" value="1"/>
</dbReference>
<dbReference type="Pfam" id="PF13426">
    <property type="entry name" value="PAS_9"/>
    <property type="match status" value="1"/>
</dbReference>
<reference evidence="4 5" key="1">
    <citation type="submission" date="2019-02" db="EMBL/GenBank/DDBJ databases">
        <title>Genomic Encyclopedia of Type Strains, Phase IV (KMG-IV): sequencing the most valuable type-strain genomes for metagenomic binning, comparative biology and taxonomic classification.</title>
        <authorList>
            <person name="Goeker M."/>
        </authorList>
    </citation>
    <scope>NUCLEOTIDE SEQUENCE [LARGE SCALE GENOMIC DNA]</scope>
    <source>
        <strain evidence="4 5">DSM 45622</strain>
    </source>
</reference>
<feature type="domain" description="PAC" evidence="2">
    <location>
        <begin position="203"/>
        <end position="257"/>
    </location>
</feature>
<dbReference type="InterPro" id="IPR000160">
    <property type="entry name" value="GGDEF_dom"/>
</dbReference>
<keyword evidence="5" id="KW-1185">Reference proteome</keyword>
<evidence type="ECO:0000259" key="3">
    <source>
        <dbReference type="PROSITE" id="PS50887"/>
    </source>
</evidence>
<evidence type="ECO:0000259" key="2">
    <source>
        <dbReference type="PROSITE" id="PS50113"/>
    </source>
</evidence>
<organism evidence="4 5">
    <name type="scientific">Motilibacter rhizosphaerae</name>
    <dbReference type="NCBI Taxonomy" id="598652"/>
    <lineage>
        <taxon>Bacteria</taxon>
        <taxon>Bacillati</taxon>
        <taxon>Actinomycetota</taxon>
        <taxon>Actinomycetes</taxon>
        <taxon>Motilibacterales</taxon>
        <taxon>Motilibacteraceae</taxon>
        <taxon>Motilibacter</taxon>
    </lineage>
</organism>
<dbReference type="SUPFAM" id="SSF55073">
    <property type="entry name" value="Nucleotide cyclase"/>
    <property type="match status" value="1"/>
</dbReference>
<dbReference type="PROSITE" id="PS50112">
    <property type="entry name" value="PAS"/>
    <property type="match status" value="1"/>
</dbReference>
<name>A0A4Q7NWS4_9ACTN</name>
<protein>
    <submittedName>
        <fullName evidence="4">PAS domain S-box-containing protein/diguanylate cyclase (GGDEF)-like protein</fullName>
    </submittedName>
</protein>
<dbReference type="PANTHER" id="PTHR46663">
    <property type="entry name" value="DIGUANYLATE CYCLASE DGCT-RELATED"/>
    <property type="match status" value="1"/>
</dbReference>
<dbReference type="CDD" id="cd00130">
    <property type="entry name" value="PAS"/>
    <property type="match status" value="1"/>
</dbReference>
<feature type="domain" description="GGDEF" evidence="3">
    <location>
        <begin position="289"/>
        <end position="423"/>
    </location>
</feature>
<dbReference type="Gene3D" id="3.30.450.20">
    <property type="entry name" value="PAS domain"/>
    <property type="match status" value="1"/>
</dbReference>
<proteinExistence type="predicted"/>